<dbReference type="PROSITE" id="PS50118">
    <property type="entry name" value="HMG_BOX_2"/>
    <property type="match status" value="1"/>
</dbReference>
<accession>A0ABR3D578</accession>
<feature type="domain" description="HMG box" evidence="5">
    <location>
        <begin position="97"/>
        <end position="174"/>
    </location>
</feature>
<organism evidence="6 7">
    <name type="scientific">Neurospora intermedia</name>
    <dbReference type="NCBI Taxonomy" id="5142"/>
    <lineage>
        <taxon>Eukaryota</taxon>
        <taxon>Fungi</taxon>
        <taxon>Dikarya</taxon>
        <taxon>Ascomycota</taxon>
        <taxon>Pezizomycotina</taxon>
        <taxon>Sordariomycetes</taxon>
        <taxon>Sordariomycetidae</taxon>
        <taxon>Sordariales</taxon>
        <taxon>Sordariaceae</taxon>
        <taxon>Neurospora</taxon>
    </lineage>
</organism>
<evidence type="ECO:0000256" key="3">
    <source>
        <dbReference type="PROSITE-ProRule" id="PRU00267"/>
    </source>
</evidence>
<evidence type="ECO:0000256" key="4">
    <source>
        <dbReference type="SAM" id="MobiDB-lite"/>
    </source>
</evidence>
<evidence type="ECO:0000259" key="5">
    <source>
        <dbReference type="PROSITE" id="PS50118"/>
    </source>
</evidence>
<evidence type="ECO:0000256" key="2">
    <source>
        <dbReference type="ARBA" id="ARBA00023163"/>
    </source>
</evidence>
<name>A0ABR3D578_NEUIN</name>
<dbReference type="Pfam" id="PF00505">
    <property type="entry name" value="HMG_box"/>
    <property type="match status" value="1"/>
</dbReference>
<dbReference type="SUPFAM" id="SSF47095">
    <property type="entry name" value="HMG-box"/>
    <property type="match status" value="1"/>
</dbReference>
<evidence type="ECO:0000256" key="1">
    <source>
        <dbReference type="ARBA" id="ARBA00023125"/>
    </source>
</evidence>
<comment type="caution">
    <text evidence="6">The sequence shown here is derived from an EMBL/GenBank/DDBJ whole genome shotgun (WGS) entry which is preliminary data.</text>
</comment>
<feature type="DNA-binding region" description="HMG box" evidence="3">
    <location>
        <begin position="97"/>
        <end position="174"/>
    </location>
</feature>
<proteinExistence type="predicted"/>
<dbReference type="EMBL" id="JAVLET010000008">
    <property type="protein sequence ID" value="KAL0467861.1"/>
    <property type="molecule type" value="Genomic_DNA"/>
</dbReference>
<keyword evidence="7" id="KW-1185">Reference proteome</keyword>
<dbReference type="InterPro" id="IPR050140">
    <property type="entry name" value="SRY-related_HMG-box_TF-like"/>
</dbReference>
<evidence type="ECO:0000313" key="6">
    <source>
        <dbReference type="EMBL" id="KAL0467861.1"/>
    </source>
</evidence>
<keyword evidence="2" id="KW-0804">Transcription</keyword>
<keyword evidence="3" id="KW-0539">Nucleus</keyword>
<dbReference type="SMART" id="SM00398">
    <property type="entry name" value="HMG"/>
    <property type="match status" value="1"/>
</dbReference>
<evidence type="ECO:0000313" key="7">
    <source>
        <dbReference type="Proteomes" id="UP001451303"/>
    </source>
</evidence>
<feature type="region of interest" description="Disordered" evidence="4">
    <location>
        <begin position="171"/>
        <end position="207"/>
    </location>
</feature>
<dbReference type="PANTHER" id="PTHR10270">
    <property type="entry name" value="SOX TRANSCRIPTION FACTOR"/>
    <property type="match status" value="1"/>
</dbReference>
<protein>
    <recommendedName>
        <fullName evidence="5">HMG box domain-containing protein</fullName>
    </recommendedName>
</protein>
<dbReference type="Proteomes" id="UP001451303">
    <property type="component" value="Unassembled WGS sequence"/>
</dbReference>
<sequence>MLLLLSRSTSSAQTSSLTTLPSRLHQQTLTHQKATHTITISHHQSSKMGRDTKIVEELLTKPFSQESDLDHVPFRDMEAYVHRSAEIRHKELGLGKPKRPCNHFVLYLTAYYARAKAWRDAHRTELPKVSHPTHMISTILSRSWSLEPPSVKSKYQALAVIDKQMNTKAFPNYKYKPRRKQDKSRPLPSTTDAKQTETKAAVMPQPLPSHNLASQDFFSSPSTQQKDLSPHIFQRLAALSSHAKELETFLTLCQKSEVMRAAYWPTDKGLDYELACLEYNSFVASTYEQLRNHVRNTQLLEPYVPKVFNLQWSYDEIIGMYKVSLPTYTWPSLELTMPANYSIPTPIPMEIDQQVPLGGFENGFSADIGVVSSMNTNHPLAGLENSLANLADISDSDIERALQEFKVAGANTTASEPVVNEPVVNESAQVEQVPLPDFTSTEGLTDADLFLDQQLSDAVDQDMNLSFQDVINMDMTMDESEMPL</sequence>
<dbReference type="InterPro" id="IPR036910">
    <property type="entry name" value="HMG_box_dom_sf"/>
</dbReference>
<gene>
    <name evidence="6" type="ORF">QR685DRAFT_531706</name>
</gene>
<reference evidence="6 7" key="1">
    <citation type="submission" date="2023-09" db="EMBL/GenBank/DDBJ databases">
        <title>Multi-omics analysis of a traditional fermented food reveals byproduct-associated fungal strains for waste-to-food upcycling.</title>
        <authorList>
            <consortium name="Lawrence Berkeley National Laboratory"/>
            <person name="Rekdal V.M."/>
            <person name="Villalobos-Escobedo J.M."/>
            <person name="Rodriguez-Valeron N."/>
            <person name="Garcia M.O."/>
            <person name="Vasquez D.P."/>
            <person name="Damayanti I."/>
            <person name="Sorensen P.M."/>
            <person name="Baidoo E.E."/>
            <person name="De Carvalho A.C."/>
            <person name="Riley R."/>
            <person name="Lipzen A."/>
            <person name="He G."/>
            <person name="Yan M."/>
            <person name="Haridas S."/>
            <person name="Daum C."/>
            <person name="Yoshinaga Y."/>
            <person name="Ng V."/>
            <person name="Grigoriev I.V."/>
            <person name="Munk R."/>
            <person name="Nuraida L."/>
            <person name="Wijaya C.H."/>
            <person name="Morales P.-C."/>
            <person name="Keasling J.D."/>
        </authorList>
    </citation>
    <scope>NUCLEOTIDE SEQUENCE [LARGE SCALE GENOMIC DNA]</scope>
    <source>
        <strain evidence="6 7">FGSC 2613</strain>
    </source>
</reference>
<dbReference type="Gene3D" id="1.10.30.10">
    <property type="entry name" value="High mobility group box domain"/>
    <property type="match status" value="1"/>
</dbReference>
<dbReference type="InterPro" id="IPR009071">
    <property type="entry name" value="HMG_box_dom"/>
</dbReference>
<keyword evidence="1 3" id="KW-0238">DNA-binding</keyword>
<dbReference type="PANTHER" id="PTHR10270:SF161">
    <property type="entry name" value="SEX-DETERMINING REGION Y PROTEIN"/>
    <property type="match status" value="1"/>
</dbReference>